<evidence type="ECO:0000313" key="2">
    <source>
        <dbReference type="Proteomes" id="UP000799764"/>
    </source>
</evidence>
<dbReference type="EMBL" id="MU001493">
    <property type="protein sequence ID" value="KAF2450935.1"/>
    <property type="molecule type" value="Genomic_DNA"/>
</dbReference>
<dbReference type="AlphaFoldDB" id="A0A9P4UI76"/>
<protein>
    <submittedName>
        <fullName evidence="1">Uncharacterized protein</fullName>
    </submittedName>
</protein>
<comment type="caution">
    <text evidence="1">The sequence shown here is derived from an EMBL/GenBank/DDBJ whole genome shotgun (WGS) entry which is preliminary data.</text>
</comment>
<dbReference type="Proteomes" id="UP000799764">
    <property type="component" value="Unassembled WGS sequence"/>
</dbReference>
<sequence length="185" mass="20029">MRSAQDHWVRTEFPACYSGRAGCGQAWLGVALAERGPGHGSGSARAAFLAACVATRQAGRQAGRCVERQFASHRMACLRGEAGFEADLRLPSTLHVPLRPGRAKMTTTWHVSAPSPRGGRTVEALGTRRGRERTIHTVRVCTRPCTCSSKQLISSSLISTRRTSSIAMRVQSTLPRTCADRSHDS</sequence>
<keyword evidence="2" id="KW-1185">Reference proteome</keyword>
<evidence type="ECO:0000313" key="1">
    <source>
        <dbReference type="EMBL" id="KAF2450935.1"/>
    </source>
</evidence>
<reference evidence="1" key="1">
    <citation type="journal article" date="2020" name="Stud. Mycol.">
        <title>101 Dothideomycetes genomes: a test case for predicting lifestyles and emergence of pathogens.</title>
        <authorList>
            <person name="Haridas S."/>
            <person name="Albert R."/>
            <person name="Binder M."/>
            <person name="Bloem J."/>
            <person name="Labutti K."/>
            <person name="Salamov A."/>
            <person name="Andreopoulos B."/>
            <person name="Baker S."/>
            <person name="Barry K."/>
            <person name="Bills G."/>
            <person name="Bluhm B."/>
            <person name="Cannon C."/>
            <person name="Castanera R."/>
            <person name="Culley D."/>
            <person name="Daum C."/>
            <person name="Ezra D."/>
            <person name="Gonzalez J."/>
            <person name="Henrissat B."/>
            <person name="Kuo A."/>
            <person name="Liang C."/>
            <person name="Lipzen A."/>
            <person name="Lutzoni F."/>
            <person name="Magnuson J."/>
            <person name="Mondo S."/>
            <person name="Nolan M."/>
            <person name="Ohm R."/>
            <person name="Pangilinan J."/>
            <person name="Park H.-J."/>
            <person name="Ramirez L."/>
            <person name="Alfaro M."/>
            <person name="Sun H."/>
            <person name="Tritt A."/>
            <person name="Yoshinaga Y."/>
            <person name="Zwiers L.-H."/>
            <person name="Turgeon B."/>
            <person name="Goodwin S."/>
            <person name="Spatafora J."/>
            <person name="Crous P."/>
            <person name="Grigoriev I."/>
        </authorList>
    </citation>
    <scope>NUCLEOTIDE SEQUENCE</scope>
    <source>
        <strain evidence="1">CBS 690.94</strain>
    </source>
</reference>
<name>A0A9P4UI76_9PLEO</name>
<accession>A0A9P4UI76</accession>
<gene>
    <name evidence="1" type="ORF">P171DRAFT_149261</name>
</gene>
<proteinExistence type="predicted"/>
<organism evidence="1 2">
    <name type="scientific">Karstenula rhodostoma CBS 690.94</name>
    <dbReference type="NCBI Taxonomy" id="1392251"/>
    <lineage>
        <taxon>Eukaryota</taxon>
        <taxon>Fungi</taxon>
        <taxon>Dikarya</taxon>
        <taxon>Ascomycota</taxon>
        <taxon>Pezizomycotina</taxon>
        <taxon>Dothideomycetes</taxon>
        <taxon>Pleosporomycetidae</taxon>
        <taxon>Pleosporales</taxon>
        <taxon>Massarineae</taxon>
        <taxon>Didymosphaeriaceae</taxon>
        <taxon>Karstenula</taxon>
    </lineage>
</organism>